<dbReference type="Pfam" id="PF03176">
    <property type="entry name" value="MMPL"/>
    <property type="match status" value="2"/>
</dbReference>
<evidence type="ECO:0000313" key="10">
    <source>
        <dbReference type="Proteomes" id="UP001214441"/>
    </source>
</evidence>
<evidence type="ECO:0000256" key="3">
    <source>
        <dbReference type="ARBA" id="ARBA00022692"/>
    </source>
</evidence>
<feature type="transmembrane region" description="Helical" evidence="7">
    <location>
        <begin position="171"/>
        <end position="189"/>
    </location>
</feature>
<dbReference type="PANTHER" id="PTHR33406:SF13">
    <property type="entry name" value="MEMBRANE PROTEIN YDFJ"/>
    <property type="match status" value="1"/>
</dbReference>
<feature type="transmembrane region" description="Helical" evidence="7">
    <location>
        <begin position="273"/>
        <end position="293"/>
    </location>
</feature>
<feature type="transmembrane region" description="Helical" evidence="7">
    <location>
        <begin position="677"/>
        <end position="698"/>
    </location>
</feature>
<feature type="domain" description="Membrane transport protein MMPL" evidence="8">
    <location>
        <begin position="411"/>
        <end position="739"/>
    </location>
</feature>
<feature type="transmembrane region" description="Helical" evidence="7">
    <location>
        <begin position="196"/>
        <end position="219"/>
    </location>
</feature>
<feature type="transmembrane region" description="Helical" evidence="7">
    <location>
        <begin position="225"/>
        <end position="246"/>
    </location>
</feature>
<evidence type="ECO:0000313" key="9">
    <source>
        <dbReference type="EMBL" id="MDJ1133978.1"/>
    </source>
</evidence>
<organism evidence="9 10">
    <name type="scientific">Streptomyces iconiensis</name>
    <dbReference type="NCBI Taxonomy" id="1384038"/>
    <lineage>
        <taxon>Bacteria</taxon>
        <taxon>Bacillati</taxon>
        <taxon>Actinomycetota</taxon>
        <taxon>Actinomycetes</taxon>
        <taxon>Kitasatosporales</taxon>
        <taxon>Streptomycetaceae</taxon>
        <taxon>Streptomyces</taxon>
    </lineage>
</organism>
<feature type="region of interest" description="Disordered" evidence="6">
    <location>
        <begin position="744"/>
        <end position="771"/>
    </location>
</feature>
<name>A0ABT7A010_9ACTN</name>
<sequence>MESVIRAAIRRPRTVIAVWLVLAALCTPLMMGLTGALKAGGFENPRGEDRKGQQALERDFHEPEETLQAVLHDPDSEVTRAVPEAARLAKGSPEVTSVQDYREQPTWLSKDRHTTFLQLGFDADATTVQGEIDGLREKLAGALGERRVDVKVTGEQALDYDMSVQSEKDTVTAELIAFPLLIIVLLLVFRSVGSMLVPIVLAGVALVVAMAAGTLLAQVTDLSVLFMNAVTIIGLAVSVDYCLFIIKRYRDELTEGAGPQAALETAMRTAGHAVRFSGLAVVVALLALLIPRMMVFTSIALAGIVVTLIALAISMTLLPAVLRLLGPRINWGSLKSREPREPLASGEPLAPGKAGTSGEAGMPRAGRGAGLLTRLHRRPLPLLLISVVVFGALALPVVNVRLQAPVASASILPKDAESRQGIERLQKDLDSQDLFPLQAVLTAPRGTPPGDLLKAVGTAADRAEGLKETGSVRSVTTLGLPKAAQEAAASGQLEALPREARAAFAGLWSQRDGRYVSRVVVVAKDEPDSDGAHDLVRDLREALPGAEVVPGLDTKVTGATAHGVDFDDALVGALPAILGAVALITLALLSRAFRSWRLPLLALVLNAMVVAASLGLLTLISQGALGQRIDSTTPVLLFAIMFGLSMDYMVIMIARMRERYLLVPDHRGAVTEGMRNTAGLVNGAAVIMVAVFVSFLAAKISVVQQLGLGLALAVVLDALVIRLLVMPAALNLLGPRVWGRVPTAPSAPSAGPVPQPRSATGPANPSKEVKL</sequence>
<feature type="transmembrane region" description="Helical" evidence="7">
    <location>
        <begin position="710"/>
        <end position="733"/>
    </location>
</feature>
<gene>
    <name evidence="9" type="ORF">NMN56_018795</name>
</gene>
<feature type="transmembrane region" description="Helical" evidence="7">
    <location>
        <begin position="569"/>
        <end position="589"/>
    </location>
</feature>
<dbReference type="PANTHER" id="PTHR33406">
    <property type="entry name" value="MEMBRANE PROTEIN MJ1562-RELATED"/>
    <property type="match status" value="1"/>
</dbReference>
<evidence type="ECO:0000256" key="4">
    <source>
        <dbReference type="ARBA" id="ARBA00022989"/>
    </source>
</evidence>
<evidence type="ECO:0000256" key="6">
    <source>
        <dbReference type="SAM" id="MobiDB-lite"/>
    </source>
</evidence>
<keyword evidence="2" id="KW-1003">Cell membrane</keyword>
<protein>
    <submittedName>
        <fullName evidence="9">MMPL family transporter</fullName>
    </submittedName>
</protein>
<dbReference type="Proteomes" id="UP001214441">
    <property type="component" value="Unassembled WGS sequence"/>
</dbReference>
<accession>A0ABT7A010</accession>
<feature type="transmembrane region" description="Helical" evidence="7">
    <location>
        <begin position="380"/>
        <end position="398"/>
    </location>
</feature>
<feature type="transmembrane region" description="Helical" evidence="7">
    <location>
        <begin position="635"/>
        <end position="656"/>
    </location>
</feature>
<evidence type="ECO:0000259" key="8">
    <source>
        <dbReference type="Pfam" id="PF03176"/>
    </source>
</evidence>
<feature type="transmembrane region" description="Helical" evidence="7">
    <location>
        <begin position="601"/>
        <end position="623"/>
    </location>
</feature>
<comment type="subcellular location">
    <subcellularLocation>
        <location evidence="1">Cell membrane</location>
        <topology evidence="1">Multi-pass membrane protein</topology>
    </subcellularLocation>
</comment>
<feature type="domain" description="Membrane transport protein MMPL" evidence="8">
    <location>
        <begin position="85"/>
        <end position="332"/>
    </location>
</feature>
<dbReference type="RefSeq" id="WP_274041587.1">
    <property type="nucleotide sequence ID" value="NZ_JANCPR020000017.1"/>
</dbReference>
<feature type="transmembrane region" description="Helical" evidence="7">
    <location>
        <begin position="299"/>
        <end position="325"/>
    </location>
</feature>
<keyword evidence="5 7" id="KW-0472">Membrane</keyword>
<dbReference type="InterPro" id="IPR050545">
    <property type="entry name" value="Mycobact_MmpL"/>
</dbReference>
<reference evidence="9 10" key="1">
    <citation type="submission" date="2023-05" db="EMBL/GenBank/DDBJ databases">
        <title>Streptantibioticus silvisoli sp. nov., acidotolerant actinomycetes 1 from pine litter.</title>
        <authorList>
            <person name="Swiecimska M."/>
            <person name="Golinska P."/>
            <person name="Sangal V."/>
            <person name="Wachnowicz B."/>
            <person name="Goodfellow M."/>
        </authorList>
    </citation>
    <scope>NUCLEOTIDE SEQUENCE [LARGE SCALE GENOMIC DNA]</scope>
    <source>
        <strain evidence="9 10">DSM 42109</strain>
    </source>
</reference>
<feature type="region of interest" description="Disordered" evidence="6">
    <location>
        <begin position="336"/>
        <end position="364"/>
    </location>
</feature>
<evidence type="ECO:0000256" key="2">
    <source>
        <dbReference type="ARBA" id="ARBA00022475"/>
    </source>
</evidence>
<dbReference type="Gene3D" id="1.20.1640.10">
    <property type="entry name" value="Multidrug efflux transporter AcrB transmembrane domain"/>
    <property type="match status" value="2"/>
</dbReference>
<dbReference type="InterPro" id="IPR004869">
    <property type="entry name" value="MMPL_dom"/>
</dbReference>
<keyword evidence="10" id="KW-1185">Reference proteome</keyword>
<evidence type="ECO:0000256" key="5">
    <source>
        <dbReference type="ARBA" id="ARBA00023136"/>
    </source>
</evidence>
<keyword evidence="3 7" id="KW-0812">Transmembrane</keyword>
<comment type="caution">
    <text evidence="9">The sequence shown here is derived from an EMBL/GenBank/DDBJ whole genome shotgun (WGS) entry which is preliminary data.</text>
</comment>
<dbReference type="EMBL" id="JANCPR020000017">
    <property type="protein sequence ID" value="MDJ1133978.1"/>
    <property type="molecule type" value="Genomic_DNA"/>
</dbReference>
<dbReference type="SUPFAM" id="SSF82866">
    <property type="entry name" value="Multidrug efflux transporter AcrB transmembrane domain"/>
    <property type="match status" value="2"/>
</dbReference>
<proteinExistence type="predicted"/>
<evidence type="ECO:0000256" key="1">
    <source>
        <dbReference type="ARBA" id="ARBA00004651"/>
    </source>
</evidence>
<keyword evidence="4 7" id="KW-1133">Transmembrane helix</keyword>
<evidence type="ECO:0000256" key="7">
    <source>
        <dbReference type="SAM" id="Phobius"/>
    </source>
</evidence>